<protein>
    <submittedName>
        <fullName evidence="2">Agamous-like MADS-box protein AGL62</fullName>
    </submittedName>
</protein>
<dbReference type="AlphaFoldDB" id="A0A6J1ILG9"/>
<accession>A0A6J1ILG9</accession>
<dbReference type="OrthoDB" id="1896642at2759"/>
<keyword evidence="1" id="KW-1185">Reference proteome</keyword>
<organism evidence="1 2">
    <name type="scientific">Cucurbita maxima</name>
    <name type="common">Pumpkin</name>
    <name type="synonym">Winter squash</name>
    <dbReference type="NCBI Taxonomy" id="3661"/>
    <lineage>
        <taxon>Eukaryota</taxon>
        <taxon>Viridiplantae</taxon>
        <taxon>Streptophyta</taxon>
        <taxon>Embryophyta</taxon>
        <taxon>Tracheophyta</taxon>
        <taxon>Spermatophyta</taxon>
        <taxon>Magnoliopsida</taxon>
        <taxon>eudicotyledons</taxon>
        <taxon>Gunneridae</taxon>
        <taxon>Pentapetalae</taxon>
        <taxon>rosids</taxon>
        <taxon>fabids</taxon>
        <taxon>Cucurbitales</taxon>
        <taxon>Cucurbitaceae</taxon>
        <taxon>Cucurbiteae</taxon>
        <taxon>Cucurbita</taxon>
    </lineage>
</organism>
<reference evidence="2" key="1">
    <citation type="submission" date="2025-08" db="UniProtKB">
        <authorList>
            <consortium name="RefSeq"/>
        </authorList>
    </citation>
    <scope>IDENTIFICATION</scope>
    <source>
        <tissue evidence="2">Young leaves</tissue>
    </source>
</reference>
<proteinExistence type="predicted"/>
<dbReference type="KEGG" id="cmax:111476032"/>
<name>A0A6J1ILG9_CUCMA</name>
<dbReference type="RefSeq" id="XP_022975744.1">
    <property type="nucleotide sequence ID" value="XM_023119976.1"/>
</dbReference>
<evidence type="ECO:0000313" key="1">
    <source>
        <dbReference type="Proteomes" id="UP000504608"/>
    </source>
</evidence>
<evidence type="ECO:0000313" key="2">
    <source>
        <dbReference type="RefSeq" id="XP_022975744.1"/>
    </source>
</evidence>
<gene>
    <name evidence="2" type="primary">LOC111476032</name>
</gene>
<feature type="non-terminal residue" evidence="2">
    <location>
        <position position="156"/>
    </location>
</feature>
<dbReference type="GeneID" id="111476032"/>
<dbReference type="Proteomes" id="UP000504608">
    <property type="component" value="Unplaced"/>
</dbReference>
<sequence length="156" mass="17900">MRLKVEAGSMELLDLGGVVAIFERLGCHHCLLSVFCFGHPNVDVLLDRYLTRNLSSPKPAENFVPVTEFNRDFADLVSKFEVAKKRAEELTHVSEKSRNNGGFWREEAIEGMRLEEWKEFRLSFMDSRAKVAKKVEKMIRGPLLPSSFHLAKNHHT</sequence>